<dbReference type="PANTHER" id="PTHR43848:SF2">
    <property type="entry name" value="PUTRESCINE TRANSPORT SYSTEM PERMEASE PROTEIN POTI"/>
    <property type="match status" value="1"/>
</dbReference>
<evidence type="ECO:0000256" key="8">
    <source>
        <dbReference type="RuleBase" id="RU363032"/>
    </source>
</evidence>
<feature type="transmembrane region" description="Helical" evidence="8">
    <location>
        <begin position="137"/>
        <end position="161"/>
    </location>
</feature>
<dbReference type="PANTHER" id="PTHR43848">
    <property type="entry name" value="PUTRESCINE TRANSPORT SYSTEM PERMEASE PROTEIN POTI"/>
    <property type="match status" value="1"/>
</dbReference>
<evidence type="ECO:0000256" key="4">
    <source>
        <dbReference type="ARBA" id="ARBA00022475"/>
    </source>
</evidence>
<keyword evidence="11" id="KW-1185">Reference proteome</keyword>
<dbReference type="Pfam" id="PF00528">
    <property type="entry name" value="BPD_transp_1"/>
    <property type="match status" value="1"/>
</dbReference>
<comment type="similarity">
    <text evidence="2">Belongs to the binding-protein-dependent transport system permease family. CysTW subfamily.</text>
</comment>
<comment type="subcellular location">
    <subcellularLocation>
        <location evidence="1 8">Cell membrane</location>
        <topology evidence="1 8">Multi-pass membrane protein</topology>
    </subcellularLocation>
</comment>
<evidence type="ECO:0000313" key="11">
    <source>
        <dbReference type="Proteomes" id="UP000727654"/>
    </source>
</evidence>
<protein>
    <recommendedName>
        <fullName evidence="9">ABC transmembrane type-1 domain-containing protein</fullName>
    </recommendedName>
</protein>
<keyword evidence="5 8" id="KW-0812">Transmembrane</keyword>
<evidence type="ECO:0000256" key="7">
    <source>
        <dbReference type="ARBA" id="ARBA00023136"/>
    </source>
</evidence>
<dbReference type="InterPro" id="IPR000515">
    <property type="entry name" value="MetI-like"/>
</dbReference>
<feature type="transmembrane region" description="Helical" evidence="8">
    <location>
        <begin position="181"/>
        <end position="202"/>
    </location>
</feature>
<keyword evidence="4" id="KW-1003">Cell membrane</keyword>
<accession>A0ABN7YEG1</accession>
<feature type="transmembrane region" description="Helical" evidence="8">
    <location>
        <begin position="99"/>
        <end position="125"/>
    </location>
</feature>
<feature type="transmembrane region" description="Helical" evidence="8">
    <location>
        <begin position="38"/>
        <end position="54"/>
    </location>
</feature>
<dbReference type="InterPro" id="IPR035906">
    <property type="entry name" value="MetI-like_sf"/>
</dbReference>
<evidence type="ECO:0000256" key="2">
    <source>
        <dbReference type="ARBA" id="ARBA00007069"/>
    </source>
</evidence>
<dbReference type="PROSITE" id="PS50928">
    <property type="entry name" value="ABC_TM1"/>
    <property type="match status" value="1"/>
</dbReference>
<feature type="transmembrane region" description="Helical" evidence="8">
    <location>
        <begin position="66"/>
        <end position="87"/>
    </location>
</feature>
<name>A0ABN7YEG1_9BURK</name>
<dbReference type="SUPFAM" id="SSF161098">
    <property type="entry name" value="MetI-like"/>
    <property type="match status" value="1"/>
</dbReference>
<dbReference type="EMBL" id="CAJZAI010000003">
    <property type="protein sequence ID" value="CAG9171089.1"/>
    <property type="molecule type" value="Genomic_DNA"/>
</dbReference>
<keyword evidence="6 8" id="KW-1133">Transmembrane helix</keyword>
<feature type="transmembrane region" description="Helical" evidence="8">
    <location>
        <begin position="12"/>
        <end position="32"/>
    </location>
</feature>
<comment type="caution">
    <text evidence="10">The sequence shown here is derived from an EMBL/GenBank/DDBJ whole genome shotgun (WGS) entry which is preliminary data.</text>
</comment>
<dbReference type="CDD" id="cd06261">
    <property type="entry name" value="TM_PBP2"/>
    <property type="match status" value="1"/>
</dbReference>
<dbReference type="Proteomes" id="UP000727654">
    <property type="component" value="Unassembled WGS sequence"/>
</dbReference>
<dbReference type="Gene3D" id="1.10.3720.10">
    <property type="entry name" value="MetI-like"/>
    <property type="match status" value="1"/>
</dbReference>
<feature type="domain" description="ABC transmembrane type-1" evidence="9">
    <location>
        <begin position="62"/>
        <end position="257"/>
    </location>
</feature>
<evidence type="ECO:0000256" key="1">
    <source>
        <dbReference type="ARBA" id="ARBA00004651"/>
    </source>
</evidence>
<evidence type="ECO:0000259" key="9">
    <source>
        <dbReference type="PROSITE" id="PS50928"/>
    </source>
</evidence>
<sequence length="276" mass="29766">MTQRHLPLHVAILGLGYLFLYAPITVLVFYSFNASQLVTVWAGFTFRWYAALLQDEELIQAAWLSLRIAALAATASAVLGTLAGYALARGTKTRARGLLSAMLNAVLVLPEIILGIALLLLFVELEHRAGWPAGRGMLTIWLGHVMLTLAYVSIIVQSRLLDLDPTLEDAAADLGAPPMKVFLLITLPQILQAVLSGWLLAFTLSFDDVVVASFLSGPGATTLPMVVFSRARLGLNPEMNALATILVATVTVAVVLLGNQAGSRGRRHRHRIVTAH</sequence>
<evidence type="ECO:0000313" key="10">
    <source>
        <dbReference type="EMBL" id="CAG9171089.1"/>
    </source>
</evidence>
<evidence type="ECO:0000256" key="6">
    <source>
        <dbReference type="ARBA" id="ARBA00022989"/>
    </source>
</evidence>
<feature type="transmembrane region" description="Helical" evidence="8">
    <location>
        <begin position="241"/>
        <end position="259"/>
    </location>
</feature>
<organism evidence="10 11">
    <name type="scientific">Cupriavidus laharis</name>
    <dbReference type="NCBI Taxonomy" id="151654"/>
    <lineage>
        <taxon>Bacteria</taxon>
        <taxon>Pseudomonadati</taxon>
        <taxon>Pseudomonadota</taxon>
        <taxon>Betaproteobacteria</taxon>
        <taxon>Burkholderiales</taxon>
        <taxon>Burkholderiaceae</taxon>
        <taxon>Cupriavidus</taxon>
    </lineage>
</organism>
<gene>
    <name evidence="10" type="ORF">LMG23992_01931</name>
</gene>
<evidence type="ECO:0000256" key="3">
    <source>
        <dbReference type="ARBA" id="ARBA00022448"/>
    </source>
</evidence>
<keyword evidence="3 8" id="KW-0813">Transport</keyword>
<dbReference type="InterPro" id="IPR051789">
    <property type="entry name" value="Bact_Polyamine_Transport"/>
</dbReference>
<evidence type="ECO:0000256" key="5">
    <source>
        <dbReference type="ARBA" id="ARBA00022692"/>
    </source>
</evidence>
<proteinExistence type="inferred from homology"/>
<reference evidence="10 11" key="1">
    <citation type="submission" date="2021-08" db="EMBL/GenBank/DDBJ databases">
        <authorList>
            <person name="Peeters C."/>
        </authorList>
    </citation>
    <scope>NUCLEOTIDE SEQUENCE [LARGE SCALE GENOMIC DNA]</scope>
    <source>
        <strain evidence="10 11">LMG 23992</strain>
    </source>
</reference>
<keyword evidence="7 8" id="KW-0472">Membrane</keyword>
<dbReference type="RefSeq" id="WP_224079560.1">
    <property type="nucleotide sequence ID" value="NZ_CAJZAI010000003.1"/>
</dbReference>